<dbReference type="Pfam" id="PF01436">
    <property type="entry name" value="NHL"/>
    <property type="match status" value="5"/>
</dbReference>
<keyword evidence="4" id="KW-1185">Reference proteome</keyword>
<organism evidence="3 4">
    <name type="scientific">Mucilaginibacter gotjawali</name>
    <dbReference type="NCBI Taxonomy" id="1550579"/>
    <lineage>
        <taxon>Bacteria</taxon>
        <taxon>Pseudomonadati</taxon>
        <taxon>Bacteroidota</taxon>
        <taxon>Sphingobacteriia</taxon>
        <taxon>Sphingobacteriales</taxon>
        <taxon>Sphingobacteriaceae</taxon>
        <taxon>Mucilaginibacter</taxon>
    </lineage>
</organism>
<feature type="chain" id="PRO_5032320399" evidence="2">
    <location>
        <begin position="20"/>
        <end position="343"/>
    </location>
</feature>
<comment type="caution">
    <text evidence="3">The sequence shown here is derived from an EMBL/GenBank/DDBJ whole genome shotgun (WGS) entry which is preliminary data.</text>
</comment>
<sequence>MKRPFILFLTSAFFFSACSKKSDTATQPIGPIVNTPTVTTFAGSGKAGAADGTKAQAEFNFPTGIGISSDGFIFVADKQNNLVRVISPQGVVNSLNHTTSPGFSNGKDSLSFNFPAGVCADASGNVFVADQSNGAVREINTSGVATTFATGLSSPVGTAADAGGNIYVASSGLSIIFKITSKGVKSILAGTGVRGANDGAGSVASFNQPQALAVDASGNVYVADKGNNLIRKILPDGTVSTIAGSGTAGAANGTGTSASFDGPAGIAVDASGNLFVGDSDNNLIRKITPAGVVSTYAGSGAKGSENGALTTATFNSPQGVAVDQYGRVFVADTGNSLIRMINP</sequence>
<dbReference type="AlphaFoldDB" id="A0A839SG63"/>
<dbReference type="RefSeq" id="WP_096355986.1">
    <property type="nucleotide sequence ID" value="NZ_AP017313.1"/>
</dbReference>
<protein>
    <submittedName>
        <fullName evidence="3">Sugar lactone lactonase YvrE</fullName>
    </submittedName>
</protein>
<accession>A0A839SG63</accession>
<evidence type="ECO:0000313" key="4">
    <source>
        <dbReference type="Proteomes" id="UP000539265"/>
    </source>
</evidence>
<dbReference type="Gene3D" id="2.120.10.30">
    <property type="entry name" value="TolB, C-terminal domain"/>
    <property type="match status" value="3"/>
</dbReference>
<dbReference type="EMBL" id="JACHWX010000009">
    <property type="protein sequence ID" value="MBB3056796.1"/>
    <property type="molecule type" value="Genomic_DNA"/>
</dbReference>
<gene>
    <name evidence="3" type="ORF">FHS11_003222</name>
</gene>
<keyword evidence="2" id="KW-0732">Signal</keyword>
<dbReference type="PANTHER" id="PTHR13833:SF71">
    <property type="entry name" value="NHL DOMAIN-CONTAINING PROTEIN"/>
    <property type="match status" value="1"/>
</dbReference>
<dbReference type="InterPro" id="IPR001258">
    <property type="entry name" value="NHL_repeat"/>
</dbReference>
<evidence type="ECO:0000313" key="3">
    <source>
        <dbReference type="EMBL" id="MBB3056796.1"/>
    </source>
</evidence>
<evidence type="ECO:0000256" key="2">
    <source>
        <dbReference type="SAM" id="SignalP"/>
    </source>
</evidence>
<reference evidence="3" key="1">
    <citation type="submission" date="2020-08" db="EMBL/GenBank/DDBJ databases">
        <title>Genomic Encyclopedia of Type Strains, Phase III (KMG-III): the genomes of soil and plant-associated and newly described type strains.</title>
        <authorList>
            <person name="Whitman W."/>
        </authorList>
    </citation>
    <scope>NUCLEOTIDE SEQUENCE [LARGE SCALE GENOMIC DNA]</scope>
    <source>
        <strain evidence="3">CECT 8628</strain>
    </source>
</reference>
<keyword evidence="1" id="KW-0677">Repeat</keyword>
<dbReference type="SUPFAM" id="SSF101898">
    <property type="entry name" value="NHL repeat"/>
    <property type="match status" value="1"/>
</dbReference>
<name>A0A839SG63_9SPHI</name>
<dbReference type="InterPro" id="IPR011042">
    <property type="entry name" value="6-blade_b-propeller_TolB-like"/>
</dbReference>
<feature type="signal peptide" evidence="2">
    <location>
        <begin position="1"/>
        <end position="19"/>
    </location>
</feature>
<dbReference type="OrthoDB" id="791543at2"/>
<evidence type="ECO:0000256" key="1">
    <source>
        <dbReference type="ARBA" id="ARBA00022737"/>
    </source>
</evidence>
<proteinExistence type="predicted"/>
<dbReference type="PANTHER" id="PTHR13833">
    <property type="match status" value="1"/>
</dbReference>
<dbReference type="PROSITE" id="PS51257">
    <property type="entry name" value="PROKAR_LIPOPROTEIN"/>
    <property type="match status" value="1"/>
</dbReference>
<dbReference type="Proteomes" id="UP000539265">
    <property type="component" value="Unassembled WGS sequence"/>
</dbReference>